<dbReference type="PANTHER" id="PTHR31025">
    <property type="entry name" value="SI:CH211-196P9.1-RELATED"/>
    <property type="match status" value="1"/>
</dbReference>
<sequence>MGGVKTIDMRAHSTQETKTKAMCSHKTNTSTWPAKQSQAMCLNKTRHEHAANENTHKPRLCLTKLSFQKMVEVIMKELVLSFLPGLSDETLTSLLNGLQELGVENKEDLAFVQVKDTEKYLQPIPCRKLLNGFQGNYILILQQDKKDVFVLFICSSPYTQDTVSPSLQLGKPWHADFQVNWDRMPATIQKAVANKTRPSPGNRKDMVTAVVDQIVEHEPNPTRAICHNIVRSIVRSHPECFADVSKNGDILGDGCYSLLQQIKTRVEYKNRNNTLVRRRRARRPQSEIPDAGRGMTRGPVDQYGCVRWSPVELPPGKTEASLDGIKSHLLNIYSEEGMSGAERAEPLMEKTYVIQRRCLNSVPLPAIAVVKEKWPFLFSLRGIISHFTLLTDVSILVKFREALDNKGNTILKFCQEVNSHQGVKDVLACFEPEVACILLLMAYFKEPKNAIVLDVDVTLSIHTLTKHFIWNTMSRASLCQNIMDMGDTILCW</sequence>
<protein>
    <submittedName>
        <fullName evidence="1">Si:dkey-15h8.17</fullName>
    </submittedName>
</protein>
<dbReference type="PANTHER" id="PTHR31025:SF30">
    <property type="entry name" value="SI:DKEY-15H8.17"/>
    <property type="match status" value="1"/>
</dbReference>
<proteinExistence type="predicted"/>
<evidence type="ECO:0000313" key="1">
    <source>
        <dbReference type="Ensembl" id="ENSSGRP00000021349.1"/>
    </source>
</evidence>
<dbReference type="Ensembl" id="ENSSGRT00000023036.1">
    <property type="protein sequence ID" value="ENSSGRP00000021349.1"/>
    <property type="gene ID" value="ENSSGRG00000012759.1"/>
</dbReference>
<dbReference type="Proteomes" id="UP000472262">
    <property type="component" value="Unassembled WGS sequence"/>
</dbReference>
<name>A0A672LCC1_SINGR</name>
<organism evidence="1 2">
    <name type="scientific">Sinocyclocheilus grahami</name>
    <name type="common">Dianchi golden-line fish</name>
    <name type="synonym">Barbus grahami</name>
    <dbReference type="NCBI Taxonomy" id="75366"/>
    <lineage>
        <taxon>Eukaryota</taxon>
        <taxon>Metazoa</taxon>
        <taxon>Chordata</taxon>
        <taxon>Craniata</taxon>
        <taxon>Vertebrata</taxon>
        <taxon>Euteleostomi</taxon>
        <taxon>Actinopterygii</taxon>
        <taxon>Neopterygii</taxon>
        <taxon>Teleostei</taxon>
        <taxon>Ostariophysi</taxon>
        <taxon>Cypriniformes</taxon>
        <taxon>Cyprinidae</taxon>
        <taxon>Cyprininae</taxon>
        <taxon>Sinocyclocheilus</taxon>
    </lineage>
</organism>
<dbReference type="InParanoid" id="A0A672LCC1"/>
<dbReference type="OMA" id="MAYFREP"/>
<evidence type="ECO:0000313" key="2">
    <source>
        <dbReference type="Proteomes" id="UP000472262"/>
    </source>
</evidence>
<reference evidence="1" key="2">
    <citation type="submission" date="2025-09" db="UniProtKB">
        <authorList>
            <consortium name="Ensembl"/>
        </authorList>
    </citation>
    <scope>IDENTIFICATION</scope>
</reference>
<accession>A0A672LCC1</accession>
<reference evidence="1" key="1">
    <citation type="submission" date="2025-08" db="UniProtKB">
        <authorList>
            <consortium name="Ensembl"/>
        </authorList>
    </citation>
    <scope>IDENTIFICATION</scope>
</reference>
<keyword evidence="2" id="KW-1185">Reference proteome</keyword>
<dbReference type="AlphaFoldDB" id="A0A672LCC1"/>